<dbReference type="EMBL" id="MNPL01001896">
    <property type="protein sequence ID" value="OQR78715.1"/>
    <property type="molecule type" value="Genomic_DNA"/>
</dbReference>
<proteinExistence type="predicted"/>
<organism evidence="1 2">
    <name type="scientific">Tropilaelaps mercedesae</name>
    <dbReference type="NCBI Taxonomy" id="418985"/>
    <lineage>
        <taxon>Eukaryota</taxon>
        <taxon>Metazoa</taxon>
        <taxon>Ecdysozoa</taxon>
        <taxon>Arthropoda</taxon>
        <taxon>Chelicerata</taxon>
        <taxon>Arachnida</taxon>
        <taxon>Acari</taxon>
        <taxon>Parasitiformes</taxon>
        <taxon>Mesostigmata</taxon>
        <taxon>Gamasina</taxon>
        <taxon>Dermanyssoidea</taxon>
        <taxon>Laelapidae</taxon>
        <taxon>Tropilaelaps</taxon>
    </lineage>
</organism>
<keyword evidence="2" id="KW-1185">Reference proteome</keyword>
<dbReference type="AlphaFoldDB" id="A0A1V9XYZ5"/>
<evidence type="ECO:0000313" key="1">
    <source>
        <dbReference type="EMBL" id="OQR78715.1"/>
    </source>
</evidence>
<sequence>MTAPMITDDKHIHSLLDQLRVAITMDPSSFVKHVAEAELLVTTKDDDAEQLKLTAVPLIMRRAWLPIFHLLQDRLTMLFVEILGRYKLPKVILSGQAINPQMRLVLLWLQFLLSDVAVLNGDFMASFIDTPQLICPAGLVCSSSTKAILKLILDRADPPISPERRGKILEVYKLFEGKGAITMPADLKAFKVTTLDEALQQKTERQILLGTYVAESVDMSNSDVGVMPGCQGVGDLRLDFDVTDFVPFAAVTPAEQVCQEARRLIQETAEEDDGSAEIPELDVAVYYQRRKHVLNGHVFWQNAPTQSHLDSSDNCSGMDDDVGVYNGTSKTDVSKDENCAEGLFSPKVLNELITRSKKLKVLLSVG</sequence>
<reference evidence="1 2" key="1">
    <citation type="journal article" date="2017" name="Gigascience">
        <title>Draft genome of the honey bee ectoparasitic mite, Tropilaelaps mercedesae, is shaped by the parasitic life history.</title>
        <authorList>
            <person name="Dong X."/>
            <person name="Armstrong S.D."/>
            <person name="Xia D."/>
            <person name="Makepeace B.L."/>
            <person name="Darby A.C."/>
            <person name="Kadowaki T."/>
        </authorList>
    </citation>
    <scope>NUCLEOTIDE SEQUENCE [LARGE SCALE GENOMIC DNA]</scope>
    <source>
        <strain evidence="1">Wuxi-XJTLU</strain>
    </source>
</reference>
<name>A0A1V9XYZ5_9ACAR</name>
<dbReference type="InParanoid" id="A0A1V9XYZ5"/>
<accession>A0A1V9XYZ5</accession>
<dbReference type="Proteomes" id="UP000192247">
    <property type="component" value="Unassembled WGS sequence"/>
</dbReference>
<gene>
    <name evidence="1" type="ORF">BIW11_06225</name>
</gene>
<evidence type="ECO:0000313" key="2">
    <source>
        <dbReference type="Proteomes" id="UP000192247"/>
    </source>
</evidence>
<protein>
    <submittedName>
        <fullName evidence="1">Uncharacterized protein</fullName>
    </submittedName>
</protein>
<dbReference type="OrthoDB" id="6435588at2759"/>
<comment type="caution">
    <text evidence="1">The sequence shown here is derived from an EMBL/GenBank/DDBJ whole genome shotgun (WGS) entry which is preliminary data.</text>
</comment>